<gene>
    <name evidence="1" type="ORF">IT779_08360</name>
</gene>
<reference evidence="1" key="1">
    <citation type="submission" date="2020-11" db="EMBL/GenBank/DDBJ databases">
        <title>Nocardia NEAU-351.nov., a novel actinomycete isolated from the cow dung.</title>
        <authorList>
            <person name="Zhang X."/>
        </authorList>
    </citation>
    <scope>NUCLEOTIDE SEQUENCE</scope>
    <source>
        <strain evidence="1">NEAU-351</strain>
    </source>
</reference>
<dbReference type="RefSeq" id="WP_196148645.1">
    <property type="nucleotide sequence ID" value="NZ_JADMLG010000003.1"/>
</dbReference>
<protein>
    <submittedName>
        <fullName evidence="1">Uncharacterized protein</fullName>
    </submittedName>
</protein>
<dbReference type="AlphaFoldDB" id="A0A931I9C4"/>
<comment type="caution">
    <text evidence="1">The sequence shown here is derived from an EMBL/GenBank/DDBJ whole genome shotgun (WGS) entry which is preliminary data.</text>
</comment>
<proteinExistence type="predicted"/>
<keyword evidence="2" id="KW-1185">Reference proteome</keyword>
<organism evidence="1 2">
    <name type="scientific">Nocardia bovistercoris</name>
    <dbReference type="NCBI Taxonomy" id="2785916"/>
    <lineage>
        <taxon>Bacteria</taxon>
        <taxon>Bacillati</taxon>
        <taxon>Actinomycetota</taxon>
        <taxon>Actinomycetes</taxon>
        <taxon>Mycobacteriales</taxon>
        <taxon>Nocardiaceae</taxon>
        <taxon>Nocardia</taxon>
    </lineage>
</organism>
<dbReference type="EMBL" id="JADMLG010000003">
    <property type="protein sequence ID" value="MBH0776293.1"/>
    <property type="molecule type" value="Genomic_DNA"/>
</dbReference>
<sequence>MTTPLPATITLNAFTGDDEVSSVTAPEASRWGAKTKMLTRPNLLAPPVVNPDDWRDPEIGWGVILPEVSDLTAADKAAGVDAPEPVRRLISARGNAPVLRCVPGDTEFLTRYYSDGTAQRLVIGNSEFGTGRGRMPLYLLIVGSPTVVPWDVQFSLNRRQHVGRLDLPDAELGNYIDALLTDWAGMSVAPTTPLVWSTAVDTITTAMQRLVGDFLTTRMSGDPELAVTRRSGAAATCAALITALAATTPAVVVTSSHGKTGPLADPAAMRATLGSPVDADHSTLDVDELLGAWTPSGAVWYSQACCSAGSNNGTSYGGLLQTDSTAFKVVDGVAGLGAAVAPLPTRLLGADKPLRAFIGHVEPTFDWTLIEPSNGQPLTMPLIEAIYPNLYRRQPIGRALQSHYLGVGELYARLARARDGIDTQEPGARERATYTKLTAIDRQSLVILGDPTSMIPALPSTR</sequence>
<accession>A0A931I9C4</accession>
<dbReference type="Proteomes" id="UP000655751">
    <property type="component" value="Unassembled WGS sequence"/>
</dbReference>
<evidence type="ECO:0000313" key="2">
    <source>
        <dbReference type="Proteomes" id="UP000655751"/>
    </source>
</evidence>
<evidence type="ECO:0000313" key="1">
    <source>
        <dbReference type="EMBL" id="MBH0776293.1"/>
    </source>
</evidence>
<name>A0A931I9C4_9NOCA</name>